<gene>
    <name evidence="3" type="ORF">BKA19_1804</name>
</gene>
<dbReference type="Gene3D" id="1.10.30.50">
    <property type="match status" value="1"/>
</dbReference>
<dbReference type="EMBL" id="SHKV01000001">
    <property type="protein sequence ID" value="RZU32114.1"/>
    <property type="molecule type" value="Genomic_DNA"/>
</dbReference>
<feature type="region of interest" description="Disordered" evidence="1">
    <location>
        <begin position="66"/>
        <end position="93"/>
    </location>
</feature>
<feature type="region of interest" description="Disordered" evidence="1">
    <location>
        <begin position="453"/>
        <end position="505"/>
    </location>
</feature>
<dbReference type="SMART" id="SM00507">
    <property type="entry name" value="HNHc"/>
    <property type="match status" value="1"/>
</dbReference>
<sequence>MTAAGTVRSPLEAGLVGWFLGRPPTSARLPVGVLTKQEKAAELQRLQARKAMDAAYETELILGLAEDTPDTLDPSPDHPGARKGSWAPDTQPPGVSQFFPAELAVVLNIGRGAASHLAHRAWIYRESLPATWAAMADGTLDEGRAKVLADVLQHTSPDIARQIESRLLPDATEMSRARLHARALELLLALDAEAIDARRKDARRHADVRSHPSHLEGMATLAAELPADEAAESYDLIDRLARMAKADGDPRPIGQIRAEVFSLLLRRPAGHGLPAVQAHVTVTAALDALEGGSATAGSVGGFPITAAHVCDLLRRIGALGLQTPEGGSLTLALTDANGRLLATATPEQLQRLARRGCAAHGDGCGCTVLGRPAPTDAYTPTGAQDLFLTTRDRGCRMPNCGQRVGWTDRDHVVPHAAGGATDCANLCCLCRSHHRLKTLAPGWRFVMEDDGTLHVTTPSGVTRTTRPPGMRARPPEPPEPPEPAEPPQPESTPAGSTSDDDPPPF</sequence>
<accession>A0A4Q7Y6J5</accession>
<evidence type="ECO:0000313" key="4">
    <source>
        <dbReference type="Proteomes" id="UP000292507"/>
    </source>
</evidence>
<dbReference type="Pfam" id="PF02720">
    <property type="entry name" value="DUF222"/>
    <property type="match status" value="1"/>
</dbReference>
<proteinExistence type="predicted"/>
<name>A0A4Q7Y6J5_9ACTN</name>
<keyword evidence="4" id="KW-1185">Reference proteome</keyword>
<dbReference type="RefSeq" id="WP_104528953.1">
    <property type="nucleotide sequence ID" value="NZ_POQT01000020.1"/>
</dbReference>
<dbReference type="Proteomes" id="UP000292507">
    <property type="component" value="Unassembled WGS sequence"/>
</dbReference>
<organism evidence="3 4">
    <name type="scientific">Blastococcus saxobsidens</name>
    <dbReference type="NCBI Taxonomy" id="138336"/>
    <lineage>
        <taxon>Bacteria</taxon>
        <taxon>Bacillati</taxon>
        <taxon>Actinomycetota</taxon>
        <taxon>Actinomycetes</taxon>
        <taxon>Geodermatophilales</taxon>
        <taxon>Geodermatophilaceae</taxon>
        <taxon>Blastococcus</taxon>
    </lineage>
</organism>
<protein>
    <submittedName>
        <fullName evidence="3">Uncharacterized protein DUF222</fullName>
    </submittedName>
</protein>
<feature type="domain" description="HNH nuclease" evidence="2">
    <location>
        <begin position="383"/>
        <end position="435"/>
    </location>
</feature>
<reference evidence="3 4" key="1">
    <citation type="submission" date="2019-02" db="EMBL/GenBank/DDBJ databases">
        <title>Sequencing the genomes of 1000 actinobacteria strains.</title>
        <authorList>
            <person name="Klenk H.-P."/>
        </authorList>
    </citation>
    <scope>NUCLEOTIDE SEQUENCE [LARGE SCALE GENOMIC DNA]</scope>
    <source>
        <strain evidence="3 4">DSM 44509</strain>
    </source>
</reference>
<dbReference type="AlphaFoldDB" id="A0A4Q7Y6J5"/>
<comment type="caution">
    <text evidence="3">The sequence shown here is derived from an EMBL/GenBank/DDBJ whole genome shotgun (WGS) entry which is preliminary data.</text>
</comment>
<evidence type="ECO:0000256" key="1">
    <source>
        <dbReference type="SAM" id="MobiDB-lite"/>
    </source>
</evidence>
<evidence type="ECO:0000259" key="2">
    <source>
        <dbReference type="SMART" id="SM00507"/>
    </source>
</evidence>
<feature type="compositionally biased region" description="Pro residues" evidence="1">
    <location>
        <begin position="475"/>
        <end position="490"/>
    </location>
</feature>
<feature type="compositionally biased region" description="Polar residues" evidence="1">
    <location>
        <begin position="454"/>
        <end position="465"/>
    </location>
</feature>
<evidence type="ECO:0000313" key="3">
    <source>
        <dbReference type="EMBL" id="RZU32114.1"/>
    </source>
</evidence>
<dbReference type="CDD" id="cd00085">
    <property type="entry name" value="HNHc"/>
    <property type="match status" value="1"/>
</dbReference>
<dbReference type="OrthoDB" id="5244772at2"/>
<dbReference type="InterPro" id="IPR003870">
    <property type="entry name" value="DUF222"/>
</dbReference>
<dbReference type="InterPro" id="IPR003615">
    <property type="entry name" value="HNH_nuc"/>
</dbReference>